<dbReference type="EMBL" id="JALJOQ010000288">
    <property type="protein sequence ID" value="KAK9785868.1"/>
    <property type="molecule type" value="Genomic_DNA"/>
</dbReference>
<dbReference type="Pfam" id="PF00350">
    <property type="entry name" value="Dynamin_N"/>
    <property type="match status" value="1"/>
</dbReference>
<dbReference type="SUPFAM" id="SSF52540">
    <property type="entry name" value="P-loop containing nucleoside triphosphate hydrolases"/>
    <property type="match status" value="1"/>
</dbReference>
<evidence type="ECO:0000256" key="1">
    <source>
        <dbReference type="SAM" id="MobiDB-lite"/>
    </source>
</evidence>
<dbReference type="GO" id="GO:0005874">
    <property type="term" value="C:microtubule"/>
    <property type="evidence" value="ECO:0007669"/>
    <property type="project" value="TreeGrafter"/>
</dbReference>
<dbReference type="GO" id="GO:0005525">
    <property type="term" value="F:GTP binding"/>
    <property type="evidence" value="ECO:0007669"/>
    <property type="project" value="InterPro"/>
</dbReference>
<comment type="caution">
    <text evidence="3">The sequence shown here is derived from an EMBL/GenBank/DDBJ whole genome shotgun (WGS) entry which is preliminary data.</text>
</comment>
<dbReference type="GO" id="GO:0003924">
    <property type="term" value="F:GTPase activity"/>
    <property type="evidence" value="ECO:0007669"/>
    <property type="project" value="InterPro"/>
</dbReference>
<dbReference type="FunFam" id="3.40.50.300:FF:001281">
    <property type="entry name" value="Dynamin-like protein ARC5"/>
    <property type="match status" value="1"/>
</dbReference>
<evidence type="ECO:0000259" key="2">
    <source>
        <dbReference type="PROSITE" id="PS51718"/>
    </source>
</evidence>
<sequence>MSTVGVSSTDGKSALVEALMGFQFNHVGGGTKTRRPITLHMKYNSSCVQPNCFLMTDEAGEQEVTLEELQEHIEGENGRLEREGQFWAKEIVVKIEYKFCPNLTIIDTPGLISAAPGRRNHTVQSSAKQVEAMVRAKMECMEYILLCLEDTNDWSNATTRRLVMQVDPHLSRTVMVSTKLDTRLPQFARGHDVEMFLRPPGRLLEPGMLGGVPFFTSVPSGRVGTGKDAMFRSNEAFREAVTERENVDVSELEKRLDRKLERAERSRIGVTSLRRFLEQLLQRRYLENVPAIVPLLEKEYRNAARRLEDTQDELNDLHPDKLKDKGRVFREAFLSKLALLMRGTVSAPPDRFGETLADEHICGGSFVGPDGKSISVPEDLPNAHMRLFGGAQYHRAMAEFRAGVGMLTCPDISREEIVNACGIDDFHDGVNYTRTACVIAVAKAREIFEPFLHQLGYRFSHILRRMMPIAMHLLQREGHFPTGHDLFLKRVGASFHAFIDAAEKGCRQRCMEDLLSTTRYVTWSLHTKSRASLKAMLGKVTAPSASEGGRGRSHEEASNPVTEVLENTLWNRQLGVMSEEIVAALVCQIFEGIRDHVVQALELKFNCFFLMPVVDTFPTRLREELESAYEEDLDDVFDVGAVRAALDFRLKSLESELHQVERLQRKFATIHTTLAQQPNAPKPLHDPTMPSLPSKDDHTPRASAALNTILAHHGNTSDKNSGGSAHTLHTATSLPPPGNAPSNIPTIPLGDVTSKTSARVSPQAAKDKIKASMDSSKVAIAPSTAR</sequence>
<dbReference type="Proteomes" id="UP001465755">
    <property type="component" value="Unassembled WGS sequence"/>
</dbReference>
<feature type="domain" description="Dynamin-type G" evidence="2">
    <location>
        <begin position="1"/>
        <end position="290"/>
    </location>
</feature>
<dbReference type="AlphaFoldDB" id="A0AAW1NJ05"/>
<feature type="region of interest" description="Disordered" evidence="1">
    <location>
        <begin position="713"/>
        <end position="786"/>
    </location>
</feature>
<dbReference type="InterPro" id="IPR001401">
    <property type="entry name" value="Dynamin_GTPase"/>
</dbReference>
<dbReference type="GO" id="GO:0016559">
    <property type="term" value="P:peroxisome fission"/>
    <property type="evidence" value="ECO:0007669"/>
    <property type="project" value="TreeGrafter"/>
</dbReference>
<dbReference type="InterPro" id="IPR030381">
    <property type="entry name" value="G_DYNAMIN_dom"/>
</dbReference>
<dbReference type="GO" id="GO:0005777">
    <property type="term" value="C:peroxisome"/>
    <property type="evidence" value="ECO:0007669"/>
    <property type="project" value="TreeGrafter"/>
</dbReference>
<dbReference type="InterPro" id="IPR022812">
    <property type="entry name" value="Dynamin"/>
</dbReference>
<dbReference type="PROSITE" id="PS51718">
    <property type="entry name" value="G_DYNAMIN_2"/>
    <property type="match status" value="1"/>
</dbReference>
<evidence type="ECO:0000313" key="4">
    <source>
        <dbReference type="Proteomes" id="UP001465755"/>
    </source>
</evidence>
<keyword evidence="4" id="KW-1185">Reference proteome</keyword>
<dbReference type="PANTHER" id="PTHR11566:SF78">
    <property type="entry name" value="DYNAMIN-LIKE PROTEIN ARC5"/>
    <property type="match status" value="1"/>
</dbReference>
<reference evidence="3 4" key="1">
    <citation type="journal article" date="2024" name="Nat. Commun.">
        <title>Phylogenomics reveals the evolutionary origins of lichenization in chlorophyte algae.</title>
        <authorList>
            <person name="Puginier C."/>
            <person name="Libourel C."/>
            <person name="Otte J."/>
            <person name="Skaloud P."/>
            <person name="Haon M."/>
            <person name="Grisel S."/>
            <person name="Petersen M."/>
            <person name="Berrin J.G."/>
            <person name="Delaux P.M."/>
            <person name="Dal Grande F."/>
            <person name="Keller J."/>
        </authorList>
    </citation>
    <scope>NUCLEOTIDE SEQUENCE [LARGE SCALE GENOMIC DNA]</scope>
    <source>
        <strain evidence="3 4">SAG 2036</strain>
    </source>
</reference>
<dbReference type="Gene3D" id="3.40.50.300">
    <property type="entry name" value="P-loop containing nucleotide triphosphate hydrolases"/>
    <property type="match status" value="1"/>
</dbReference>
<dbReference type="GO" id="GO:0008017">
    <property type="term" value="F:microtubule binding"/>
    <property type="evidence" value="ECO:0007669"/>
    <property type="project" value="TreeGrafter"/>
</dbReference>
<feature type="compositionally biased region" description="Polar residues" evidence="1">
    <location>
        <begin position="717"/>
        <end position="733"/>
    </location>
</feature>
<evidence type="ECO:0000313" key="3">
    <source>
        <dbReference type="EMBL" id="KAK9785868.1"/>
    </source>
</evidence>
<accession>A0AAW1NJ05</accession>
<protein>
    <recommendedName>
        <fullName evidence="2">Dynamin-type G domain-containing protein</fullName>
    </recommendedName>
</protein>
<dbReference type="InterPro" id="IPR027417">
    <property type="entry name" value="P-loop_NTPase"/>
</dbReference>
<organism evidence="3 4">
    <name type="scientific">Symbiochloris irregularis</name>
    <dbReference type="NCBI Taxonomy" id="706552"/>
    <lineage>
        <taxon>Eukaryota</taxon>
        <taxon>Viridiplantae</taxon>
        <taxon>Chlorophyta</taxon>
        <taxon>core chlorophytes</taxon>
        <taxon>Trebouxiophyceae</taxon>
        <taxon>Trebouxiales</taxon>
        <taxon>Trebouxiaceae</taxon>
        <taxon>Symbiochloris</taxon>
    </lineage>
</organism>
<dbReference type="InterPro" id="IPR045063">
    <property type="entry name" value="Dynamin_N"/>
</dbReference>
<gene>
    <name evidence="3" type="ORF">WJX73_001085</name>
</gene>
<name>A0AAW1NJ05_9CHLO</name>
<dbReference type="PANTHER" id="PTHR11566">
    <property type="entry name" value="DYNAMIN"/>
    <property type="match status" value="1"/>
</dbReference>
<dbReference type="GO" id="GO:0016020">
    <property type="term" value="C:membrane"/>
    <property type="evidence" value="ECO:0007669"/>
    <property type="project" value="TreeGrafter"/>
</dbReference>
<dbReference type="CDD" id="cd08771">
    <property type="entry name" value="DLP_1"/>
    <property type="match status" value="1"/>
</dbReference>
<feature type="region of interest" description="Disordered" evidence="1">
    <location>
        <begin position="674"/>
        <end position="700"/>
    </location>
</feature>
<proteinExistence type="predicted"/>